<dbReference type="STRING" id="688269.Theth_0468"/>
<organism evidence="1 2">
    <name type="scientific">Pseudothermotoga thermarum DSM 5069</name>
    <dbReference type="NCBI Taxonomy" id="688269"/>
    <lineage>
        <taxon>Bacteria</taxon>
        <taxon>Thermotogati</taxon>
        <taxon>Thermotogota</taxon>
        <taxon>Thermotogae</taxon>
        <taxon>Thermotogales</taxon>
        <taxon>Thermotogaceae</taxon>
        <taxon>Pseudothermotoga</taxon>
    </lineage>
</organism>
<dbReference type="KEGG" id="tta:Theth_0468"/>
<protein>
    <submittedName>
        <fullName evidence="1">Uncharacterized protein</fullName>
    </submittedName>
</protein>
<dbReference type="HOGENOM" id="CLU_857254_0_0_0"/>
<evidence type="ECO:0000313" key="2">
    <source>
        <dbReference type="Proteomes" id="UP000006804"/>
    </source>
</evidence>
<dbReference type="SUPFAM" id="SSF51445">
    <property type="entry name" value="(Trans)glycosidases"/>
    <property type="match status" value="1"/>
</dbReference>
<accession>F7YWW8</accession>
<gene>
    <name evidence="1" type="ORF">Theth_0468</name>
</gene>
<dbReference type="eggNOG" id="COG1874">
    <property type="taxonomic scope" value="Bacteria"/>
</dbReference>
<sequence>MKFGISYFGNRMPWYVKEDLLNLKAAGFQTIVHTYSENDFQFYRETMKQIAQISKDLGFEIWADPWGWGGIFGGEAFSGFLQRNMDEAQVGNDGKRKGSVCFRSEKFKDYMKRWIDAVKEAGFDAIFWDEPHFYIPYPYSNFPTEWTCRCEKCKEAFKSKYNYEMPEVYNQDVSDFRHETAFQFFAEMSSYAKEKGLKNVICFLPKETDLFGIKDFESLAKLETIDDIGTDPYWMAFNLPMEPFVSETSKRIKELSEKYNKARHIWIQGFRVPKGREEELKEGFQIIKSFGIQHVLFWGVYACKHMSHIAPEDPDKTWEEILSIVSQNK</sequence>
<dbReference type="Gene3D" id="3.20.20.80">
    <property type="entry name" value="Glycosidases"/>
    <property type="match status" value="1"/>
</dbReference>
<dbReference type="AlphaFoldDB" id="F7YWW8"/>
<dbReference type="Proteomes" id="UP000006804">
    <property type="component" value="Chromosome"/>
</dbReference>
<dbReference type="EMBL" id="CP002351">
    <property type="protein sequence ID" value="AEH50560.1"/>
    <property type="molecule type" value="Genomic_DNA"/>
</dbReference>
<dbReference type="RefSeq" id="WP_013931783.1">
    <property type="nucleotide sequence ID" value="NC_015707.1"/>
</dbReference>
<evidence type="ECO:0000313" key="1">
    <source>
        <dbReference type="EMBL" id="AEH50560.1"/>
    </source>
</evidence>
<name>F7YWW8_9THEM</name>
<dbReference type="InterPro" id="IPR017853">
    <property type="entry name" value="GH"/>
</dbReference>
<proteinExistence type="predicted"/>
<dbReference type="OrthoDB" id="9800974at2"/>
<reference evidence="1 2" key="1">
    <citation type="submission" date="2010-11" db="EMBL/GenBank/DDBJ databases">
        <title>The complete genome of Thermotoga thermarum DSM 5069.</title>
        <authorList>
            <consortium name="US DOE Joint Genome Institute (JGI-PGF)"/>
            <person name="Lucas S."/>
            <person name="Copeland A."/>
            <person name="Lapidus A."/>
            <person name="Bruce D."/>
            <person name="Goodwin L."/>
            <person name="Pitluck S."/>
            <person name="Kyrpides N."/>
            <person name="Mavromatis K."/>
            <person name="Ivanova N."/>
            <person name="Zeytun A."/>
            <person name="Brettin T."/>
            <person name="Detter J.C."/>
            <person name="Tapia R."/>
            <person name="Han C."/>
            <person name="Land M."/>
            <person name="Hauser L."/>
            <person name="Markowitz V."/>
            <person name="Cheng J.-F."/>
            <person name="Hugenholtz P."/>
            <person name="Woyke T."/>
            <person name="Wu D."/>
            <person name="Spring S."/>
            <person name="Schroeder M."/>
            <person name="Brambilla E."/>
            <person name="Klenk H.-P."/>
            <person name="Eisen J.A."/>
        </authorList>
    </citation>
    <scope>NUCLEOTIDE SEQUENCE [LARGE SCALE GENOMIC DNA]</scope>
    <source>
        <strain evidence="1 2">DSM 5069</strain>
    </source>
</reference>
<keyword evidence="2" id="KW-1185">Reference proteome</keyword>
<dbReference type="PATRIC" id="fig|688269.3.peg.481"/>